<dbReference type="Pfam" id="PF04264">
    <property type="entry name" value="YceI"/>
    <property type="match status" value="1"/>
</dbReference>
<name>A0A1N7P9I0_9GAMM</name>
<sequence>MKLLTSTLLILAAPLSYAEWTLSPDSSVKFLSTKNTNITEVHEFTQLSGSVSDKGNAEISIDLSSVETGIGIRNERMQSMLFNVSDYATATVSTDLPDTMMLALKNGETATSVLPLTLELHGEKKDIEADVLATAAADGHVIVTTQSPVLVNAGDFKLAKGVEALREVAGLDRISTTVPVTFTLLFTEAPE</sequence>
<gene>
    <name evidence="3" type="ORF">SAMN05421686_10934</name>
</gene>
<dbReference type="EMBL" id="FTOH01000009">
    <property type="protein sequence ID" value="SIT07244.1"/>
    <property type="molecule type" value="Genomic_DNA"/>
</dbReference>
<dbReference type="SUPFAM" id="SSF101874">
    <property type="entry name" value="YceI-like"/>
    <property type="match status" value="1"/>
</dbReference>
<feature type="signal peptide" evidence="1">
    <location>
        <begin position="1"/>
        <end position="18"/>
    </location>
</feature>
<evidence type="ECO:0000313" key="3">
    <source>
        <dbReference type="EMBL" id="SIT07244.1"/>
    </source>
</evidence>
<reference evidence="3" key="1">
    <citation type="submission" date="2017-01" db="EMBL/GenBank/DDBJ databases">
        <authorList>
            <person name="Mah S.A."/>
            <person name="Swanson W.J."/>
            <person name="Moy G.W."/>
            <person name="Vacquier V.D."/>
        </authorList>
    </citation>
    <scope>NUCLEOTIDE SEQUENCE [LARGE SCALE GENOMIC DNA]</scope>
    <source>
        <strain evidence="3">DSM 24913</strain>
    </source>
</reference>
<evidence type="ECO:0000256" key="1">
    <source>
        <dbReference type="SAM" id="SignalP"/>
    </source>
</evidence>
<dbReference type="AlphaFoldDB" id="A0A1N7P9I0"/>
<proteinExistence type="predicted"/>
<dbReference type="SMART" id="SM00867">
    <property type="entry name" value="YceI"/>
    <property type="match status" value="1"/>
</dbReference>
<dbReference type="Gene3D" id="2.40.128.110">
    <property type="entry name" value="Lipid/polyisoprenoid-binding, YceI-like"/>
    <property type="match status" value="1"/>
</dbReference>
<dbReference type="InterPro" id="IPR007372">
    <property type="entry name" value="Lipid/polyisoprenoid-bd_YceI"/>
</dbReference>
<feature type="domain" description="Lipid/polyisoprenoid-binding YceI-like" evidence="2">
    <location>
        <begin position="19"/>
        <end position="187"/>
    </location>
</feature>
<dbReference type="PIRSF" id="PIRSF029811">
    <property type="entry name" value="UCP029811"/>
    <property type="match status" value="1"/>
</dbReference>
<evidence type="ECO:0000259" key="2">
    <source>
        <dbReference type="SMART" id="SM00867"/>
    </source>
</evidence>
<keyword evidence="1" id="KW-0732">Signal</keyword>
<dbReference type="RefSeq" id="WP_076517039.1">
    <property type="nucleotide sequence ID" value="NZ_FTOH01000009.1"/>
</dbReference>
<dbReference type="Proteomes" id="UP000185639">
    <property type="component" value="Unassembled WGS sequence"/>
</dbReference>
<keyword evidence="4" id="KW-1185">Reference proteome</keyword>
<dbReference type="STRING" id="484498.SAMN05421686_10934"/>
<dbReference type="InterPro" id="IPR027016">
    <property type="entry name" value="UCP029811"/>
</dbReference>
<protein>
    <submittedName>
        <fullName evidence="3">Polyisoprenoid-binding protein YceI</fullName>
    </submittedName>
</protein>
<dbReference type="InterPro" id="IPR036761">
    <property type="entry name" value="TTHA0802/YceI-like_sf"/>
</dbReference>
<feature type="chain" id="PRO_5012862627" evidence="1">
    <location>
        <begin position="19"/>
        <end position="191"/>
    </location>
</feature>
<evidence type="ECO:0000313" key="4">
    <source>
        <dbReference type="Proteomes" id="UP000185639"/>
    </source>
</evidence>
<accession>A0A1N7P9I0</accession>
<organism evidence="3 4">
    <name type="scientific">Thalassolituus maritimus</name>
    <dbReference type="NCBI Taxonomy" id="484498"/>
    <lineage>
        <taxon>Bacteria</taxon>
        <taxon>Pseudomonadati</taxon>
        <taxon>Pseudomonadota</taxon>
        <taxon>Gammaproteobacteria</taxon>
        <taxon>Oceanospirillales</taxon>
        <taxon>Oceanospirillaceae</taxon>
        <taxon>Thalassolituus</taxon>
    </lineage>
</organism>
<dbReference type="OrthoDB" id="9793816at2"/>